<dbReference type="GO" id="GO:0020037">
    <property type="term" value="F:heme binding"/>
    <property type="evidence" value="ECO:0007669"/>
    <property type="project" value="InterPro"/>
</dbReference>
<evidence type="ECO:0000313" key="12">
    <source>
        <dbReference type="Proteomes" id="UP000076798"/>
    </source>
</evidence>
<accession>A0A166H3U8</accession>
<dbReference type="OrthoDB" id="1470350at2759"/>
<evidence type="ECO:0000256" key="4">
    <source>
        <dbReference type="ARBA" id="ARBA00022617"/>
    </source>
</evidence>
<evidence type="ECO:0000256" key="3">
    <source>
        <dbReference type="ARBA" id="ARBA00010617"/>
    </source>
</evidence>
<dbReference type="InterPro" id="IPR036396">
    <property type="entry name" value="Cyt_P450_sf"/>
</dbReference>
<dbReference type="InterPro" id="IPR001128">
    <property type="entry name" value="Cyt_P450"/>
</dbReference>
<sequence length="542" mass="61154">MSLMFHVLFSASTFLAFICLVAFYHIWFRPRFSPLLSLPGPKSPSFIWGNLGEILVSGPGELHARWLQQFGAVLTYKGFLNTNRLFTHDTRAIAHVLSHPDDFPKPPEVRSALARILGRGLLSSEGRDHRKQRKILNVAFSSQNIRDFTELFFESALELRDTWLEMISESTDSPDSVKLDALDWLARVTLDVIGIAGFGYRFNAVRSPDEDKDAMAAAFYLGAESGRPMPILRSLIPILRIWPSEREVRVQNSLKVLRDIGRKLITAKKDALHKSVEGGKLEKESFQGRDVLTLLLRANMSSHVPHGTRLSDEEVLCQVPTFMVAGHETTSSATSWCLYSLATNPEVQRKLREELCRVETDRPSIDVLNSLQYLDWVLRETLRLHAHVPSSMRIAVKDTVIPLGAPMTDRNGTEISEVRVQRGDGINIPIITLNRSTEFWGEDAMQFRPERWADLPEAVMNIPGVWGGLMTFLGGSRSCIGYKFAIAEMKALIFTMVRTFAFEMADTDIEIVKRSGIVTRPFVKSQLEKGNQMPLKVSILRE</sequence>
<dbReference type="CDD" id="cd11069">
    <property type="entry name" value="CYP_FUM15-like"/>
    <property type="match status" value="1"/>
</dbReference>
<keyword evidence="5 9" id="KW-0479">Metal-binding</keyword>
<protein>
    <submittedName>
        <fullName evidence="11">Cytochrome P450</fullName>
    </submittedName>
</protein>
<dbReference type="STRING" id="1314776.A0A166H3U8"/>
<evidence type="ECO:0000256" key="6">
    <source>
        <dbReference type="ARBA" id="ARBA00023002"/>
    </source>
</evidence>
<dbReference type="Proteomes" id="UP000076798">
    <property type="component" value="Unassembled WGS sequence"/>
</dbReference>
<proteinExistence type="inferred from homology"/>
<keyword evidence="7 9" id="KW-0408">Iron</keyword>
<evidence type="ECO:0000256" key="8">
    <source>
        <dbReference type="ARBA" id="ARBA00023033"/>
    </source>
</evidence>
<dbReference type="PANTHER" id="PTHR24305">
    <property type="entry name" value="CYTOCHROME P450"/>
    <property type="match status" value="1"/>
</dbReference>
<keyword evidence="6" id="KW-0560">Oxidoreductase</keyword>
<evidence type="ECO:0000256" key="7">
    <source>
        <dbReference type="ARBA" id="ARBA00023004"/>
    </source>
</evidence>
<dbReference type="GO" id="GO:0004497">
    <property type="term" value="F:monooxygenase activity"/>
    <property type="evidence" value="ECO:0007669"/>
    <property type="project" value="UniProtKB-KW"/>
</dbReference>
<feature type="binding site" description="axial binding residue" evidence="9">
    <location>
        <position position="479"/>
    </location>
    <ligand>
        <name>heme</name>
        <dbReference type="ChEBI" id="CHEBI:30413"/>
    </ligand>
    <ligandPart>
        <name>Fe</name>
        <dbReference type="ChEBI" id="CHEBI:18248"/>
    </ligandPart>
</feature>
<dbReference type="InterPro" id="IPR050121">
    <property type="entry name" value="Cytochrome_P450_monoxygenase"/>
</dbReference>
<evidence type="ECO:0000256" key="2">
    <source>
        <dbReference type="ARBA" id="ARBA00005179"/>
    </source>
</evidence>
<comment type="similarity">
    <text evidence="3">Belongs to the cytochrome P450 family.</text>
</comment>
<keyword evidence="10" id="KW-0472">Membrane</keyword>
<dbReference type="Gene3D" id="1.10.630.10">
    <property type="entry name" value="Cytochrome P450"/>
    <property type="match status" value="1"/>
</dbReference>
<comment type="pathway">
    <text evidence="2">Secondary metabolite biosynthesis.</text>
</comment>
<keyword evidence="10" id="KW-1133">Transmembrane helix</keyword>
<evidence type="ECO:0000256" key="1">
    <source>
        <dbReference type="ARBA" id="ARBA00001971"/>
    </source>
</evidence>
<name>A0A166H3U8_9AGAM</name>
<keyword evidence="4 9" id="KW-0349">Heme</keyword>
<keyword evidence="8" id="KW-0503">Monooxygenase</keyword>
<keyword evidence="10" id="KW-0812">Transmembrane</keyword>
<evidence type="ECO:0000256" key="5">
    <source>
        <dbReference type="ARBA" id="ARBA00022723"/>
    </source>
</evidence>
<dbReference type="GO" id="GO:0005506">
    <property type="term" value="F:iron ion binding"/>
    <property type="evidence" value="ECO:0007669"/>
    <property type="project" value="InterPro"/>
</dbReference>
<dbReference type="SUPFAM" id="SSF48264">
    <property type="entry name" value="Cytochrome P450"/>
    <property type="match status" value="1"/>
</dbReference>
<dbReference type="PANTHER" id="PTHR24305:SF166">
    <property type="entry name" value="CYTOCHROME P450 12A4, MITOCHONDRIAL-RELATED"/>
    <property type="match status" value="1"/>
</dbReference>
<reference evidence="11 12" key="1">
    <citation type="journal article" date="2016" name="Mol. Biol. Evol.">
        <title>Comparative Genomics of Early-Diverging Mushroom-Forming Fungi Provides Insights into the Origins of Lignocellulose Decay Capabilities.</title>
        <authorList>
            <person name="Nagy L.G."/>
            <person name="Riley R."/>
            <person name="Tritt A."/>
            <person name="Adam C."/>
            <person name="Daum C."/>
            <person name="Floudas D."/>
            <person name="Sun H."/>
            <person name="Yadav J.S."/>
            <person name="Pangilinan J."/>
            <person name="Larsson K.H."/>
            <person name="Matsuura K."/>
            <person name="Barry K."/>
            <person name="Labutti K."/>
            <person name="Kuo R."/>
            <person name="Ohm R.A."/>
            <person name="Bhattacharya S.S."/>
            <person name="Shirouzu T."/>
            <person name="Yoshinaga Y."/>
            <person name="Martin F.M."/>
            <person name="Grigoriev I.V."/>
            <person name="Hibbett D.S."/>
        </authorList>
    </citation>
    <scope>NUCLEOTIDE SEQUENCE [LARGE SCALE GENOMIC DNA]</scope>
    <source>
        <strain evidence="11 12">HHB10207 ss-3</strain>
    </source>
</reference>
<evidence type="ECO:0000313" key="11">
    <source>
        <dbReference type="EMBL" id="KZT42308.1"/>
    </source>
</evidence>
<dbReference type="Pfam" id="PF00067">
    <property type="entry name" value="p450"/>
    <property type="match status" value="1"/>
</dbReference>
<keyword evidence="12" id="KW-1185">Reference proteome</keyword>
<dbReference type="GO" id="GO:0016705">
    <property type="term" value="F:oxidoreductase activity, acting on paired donors, with incorporation or reduction of molecular oxygen"/>
    <property type="evidence" value="ECO:0007669"/>
    <property type="project" value="InterPro"/>
</dbReference>
<evidence type="ECO:0000256" key="10">
    <source>
        <dbReference type="SAM" id="Phobius"/>
    </source>
</evidence>
<organism evidence="11 12">
    <name type="scientific">Sistotremastrum suecicum HHB10207 ss-3</name>
    <dbReference type="NCBI Taxonomy" id="1314776"/>
    <lineage>
        <taxon>Eukaryota</taxon>
        <taxon>Fungi</taxon>
        <taxon>Dikarya</taxon>
        <taxon>Basidiomycota</taxon>
        <taxon>Agaricomycotina</taxon>
        <taxon>Agaricomycetes</taxon>
        <taxon>Sistotremastrales</taxon>
        <taxon>Sistotremastraceae</taxon>
        <taxon>Sistotremastrum</taxon>
    </lineage>
</organism>
<gene>
    <name evidence="11" type="ORF">SISSUDRAFT_1125739</name>
</gene>
<dbReference type="InterPro" id="IPR002401">
    <property type="entry name" value="Cyt_P450_E_grp-I"/>
</dbReference>
<comment type="cofactor">
    <cofactor evidence="1 9">
        <name>heme</name>
        <dbReference type="ChEBI" id="CHEBI:30413"/>
    </cofactor>
</comment>
<feature type="transmembrane region" description="Helical" evidence="10">
    <location>
        <begin position="7"/>
        <end position="27"/>
    </location>
</feature>
<dbReference type="PRINTS" id="PR00463">
    <property type="entry name" value="EP450I"/>
</dbReference>
<evidence type="ECO:0000256" key="9">
    <source>
        <dbReference type="PIRSR" id="PIRSR602401-1"/>
    </source>
</evidence>
<dbReference type="AlphaFoldDB" id="A0A166H3U8"/>
<dbReference type="EMBL" id="KV428014">
    <property type="protein sequence ID" value="KZT42308.1"/>
    <property type="molecule type" value="Genomic_DNA"/>
</dbReference>
<dbReference type="PRINTS" id="PR00385">
    <property type="entry name" value="P450"/>
</dbReference>